<feature type="domain" description="Initiator Rep protein WH1" evidence="2">
    <location>
        <begin position="97"/>
        <end position="222"/>
    </location>
</feature>
<keyword evidence="4" id="KW-1185">Reference proteome</keyword>
<dbReference type="AlphaFoldDB" id="A0A1X1EJJ3"/>
<evidence type="ECO:0000313" key="4">
    <source>
        <dbReference type="Proteomes" id="UP000193749"/>
    </source>
</evidence>
<evidence type="ECO:0000256" key="1">
    <source>
        <dbReference type="ARBA" id="ARBA00038283"/>
    </source>
</evidence>
<gene>
    <name evidence="3" type="ORF">HA50_20840</name>
</gene>
<dbReference type="GO" id="GO:0006270">
    <property type="term" value="P:DNA replication initiation"/>
    <property type="evidence" value="ECO:0007669"/>
    <property type="project" value="InterPro"/>
</dbReference>
<sequence>MSKDINDLGLTVEYENKTTGELEYISSTSNKSIQPLSLLRLSVFSPVGLIEKKSVGNRSMDASEEFRNLEIVNKEGYNKVTINGPKLDMDTDFRTWVAIISALTHTEMKEGKVTLPFTEFARLCEFNSRQVNKNLKERIAKSLRKITQTSIHVYKEDGEDIVSATTHLINFSKVDTAKNQVIIEYNPGLRDLYNIDLKRVLKLKVFPAIKRNEVAKAIYTFLEGLPNVPNKVQIVTFERIQERLNMRSEPRKQLMIVRKAMKLLEDVKYLTYTEGYKVVQGKKRIYFTITSRDPDLSENNEV</sequence>
<protein>
    <submittedName>
        <fullName evidence="3">RepB family plasmid replication initiator protein</fullName>
    </submittedName>
</protein>
<evidence type="ECO:0000259" key="2">
    <source>
        <dbReference type="Pfam" id="PF01051"/>
    </source>
</evidence>
<evidence type="ECO:0000313" key="3">
    <source>
        <dbReference type="EMBL" id="ORM89110.1"/>
    </source>
</evidence>
<comment type="similarity">
    <text evidence="1">Belongs to the initiator RepB protein family.</text>
</comment>
<organism evidence="3 4">
    <name type="scientific">Pantoea cypripedii</name>
    <name type="common">Pectobacterium cypripedii</name>
    <name type="synonym">Erwinia cypripedii</name>
    <dbReference type="NCBI Taxonomy" id="55209"/>
    <lineage>
        <taxon>Bacteria</taxon>
        <taxon>Pseudomonadati</taxon>
        <taxon>Pseudomonadota</taxon>
        <taxon>Gammaproteobacteria</taxon>
        <taxon>Enterobacterales</taxon>
        <taxon>Erwiniaceae</taxon>
        <taxon>Pantoea</taxon>
    </lineage>
</organism>
<dbReference type="GO" id="GO:0003887">
    <property type="term" value="F:DNA-directed DNA polymerase activity"/>
    <property type="evidence" value="ECO:0007669"/>
    <property type="project" value="InterPro"/>
</dbReference>
<accession>A0A1X1EJJ3</accession>
<dbReference type="InterPro" id="IPR000525">
    <property type="entry name" value="Initiator_Rep_WH1"/>
</dbReference>
<dbReference type="OrthoDB" id="5886488at2"/>
<proteinExistence type="inferred from homology"/>
<dbReference type="EMBL" id="MLJI01000002">
    <property type="protein sequence ID" value="ORM89110.1"/>
    <property type="molecule type" value="Genomic_DNA"/>
</dbReference>
<dbReference type="Pfam" id="PF01051">
    <property type="entry name" value="Rep3_N"/>
    <property type="match status" value="1"/>
</dbReference>
<name>A0A1X1EJJ3_PANCY</name>
<comment type="caution">
    <text evidence="3">The sequence shown here is derived from an EMBL/GenBank/DDBJ whole genome shotgun (WGS) entry which is preliminary data.</text>
</comment>
<reference evidence="3 4" key="1">
    <citation type="journal article" date="2017" name="Antonie Van Leeuwenhoek">
        <title>Phylogenomic resolution of the bacterial genus Pantoea and its relationship with Erwinia and Tatumella.</title>
        <authorList>
            <person name="Palmer M."/>
            <person name="Steenkamp E.T."/>
            <person name="Coetzee M.P."/>
            <person name="Chan W.Y."/>
            <person name="van Zyl E."/>
            <person name="De Maayer P."/>
            <person name="Coutinho T.A."/>
            <person name="Blom J."/>
            <person name="Smits T.H."/>
            <person name="Duffy B."/>
            <person name="Venter S.N."/>
        </authorList>
    </citation>
    <scope>NUCLEOTIDE SEQUENCE [LARGE SCALE GENOMIC DNA]</scope>
    <source>
        <strain evidence="3 4">LMG 2657</strain>
    </source>
</reference>
<dbReference type="RefSeq" id="WP_084878691.1">
    <property type="nucleotide sequence ID" value="NZ_JAGGMY010000006.1"/>
</dbReference>
<dbReference type="Proteomes" id="UP000193749">
    <property type="component" value="Unassembled WGS sequence"/>
</dbReference>